<evidence type="ECO:0000256" key="2">
    <source>
        <dbReference type="SAM" id="MobiDB-lite"/>
    </source>
</evidence>
<feature type="domain" description="PWWP" evidence="3">
    <location>
        <begin position="93"/>
        <end position="150"/>
    </location>
</feature>
<feature type="compositionally biased region" description="Polar residues" evidence="2">
    <location>
        <begin position="595"/>
        <end position="605"/>
    </location>
</feature>
<dbReference type="Pfam" id="PF00855">
    <property type="entry name" value="PWWP"/>
    <property type="match status" value="1"/>
</dbReference>
<dbReference type="PANTHER" id="PTHR12550">
    <property type="entry name" value="HEPATOMA-DERIVED GROWTH FACTOR-RELATED"/>
    <property type="match status" value="1"/>
</dbReference>
<name>A0A9D5H5J5_9LILI</name>
<feature type="compositionally biased region" description="Low complexity" evidence="2">
    <location>
        <begin position="1372"/>
        <end position="1382"/>
    </location>
</feature>
<feature type="region of interest" description="Disordered" evidence="2">
    <location>
        <begin position="904"/>
        <end position="943"/>
    </location>
</feature>
<dbReference type="GO" id="GO:0006397">
    <property type="term" value="P:mRNA processing"/>
    <property type="evidence" value="ECO:0007669"/>
    <property type="project" value="UniProtKB-KW"/>
</dbReference>
<feature type="domain" description="CID" evidence="4">
    <location>
        <begin position="946"/>
        <end position="1110"/>
    </location>
</feature>
<dbReference type="PANTHER" id="PTHR12550:SF70">
    <property type="entry name" value="JIL-1 ANCHORING AND STABILIZING PROTEIN, ISOFORM A"/>
    <property type="match status" value="1"/>
</dbReference>
<feature type="compositionally biased region" description="Basic residues" evidence="2">
    <location>
        <begin position="517"/>
        <end position="530"/>
    </location>
</feature>
<dbReference type="SMART" id="SM00293">
    <property type="entry name" value="PWWP"/>
    <property type="match status" value="1"/>
</dbReference>
<feature type="compositionally biased region" description="Basic and acidic residues" evidence="2">
    <location>
        <begin position="454"/>
        <end position="471"/>
    </location>
</feature>
<feature type="region of interest" description="Disordered" evidence="2">
    <location>
        <begin position="442"/>
        <end position="471"/>
    </location>
</feature>
<dbReference type="InterPro" id="IPR006569">
    <property type="entry name" value="CID_dom"/>
</dbReference>
<evidence type="ECO:0000313" key="6">
    <source>
        <dbReference type="Proteomes" id="UP001085076"/>
    </source>
</evidence>
<dbReference type="InterPro" id="IPR008942">
    <property type="entry name" value="ENTH_VHS"/>
</dbReference>
<feature type="region of interest" description="Disordered" evidence="2">
    <location>
        <begin position="1216"/>
        <end position="1288"/>
    </location>
</feature>
<proteinExistence type="predicted"/>
<keyword evidence="1" id="KW-0507">mRNA processing</keyword>
<evidence type="ECO:0000313" key="5">
    <source>
        <dbReference type="EMBL" id="KAJ0963930.1"/>
    </source>
</evidence>
<evidence type="ECO:0008006" key="7">
    <source>
        <dbReference type="Google" id="ProtNLM"/>
    </source>
</evidence>
<feature type="compositionally biased region" description="Pro residues" evidence="2">
    <location>
        <begin position="1230"/>
        <end position="1284"/>
    </location>
</feature>
<organism evidence="5 6">
    <name type="scientific">Dioscorea zingiberensis</name>
    <dbReference type="NCBI Taxonomy" id="325984"/>
    <lineage>
        <taxon>Eukaryota</taxon>
        <taxon>Viridiplantae</taxon>
        <taxon>Streptophyta</taxon>
        <taxon>Embryophyta</taxon>
        <taxon>Tracheophyta</taxon>
        <taxon>Spermatophyta</taxon>
        <taxon>Magnoliopsida</taxon>
        <taxon>Liliopsida</taxon>
        <taxon>Dioscoreales</taxon>
        <taxon>Dioscoreaceae</taxon>
        <taxon>Dioscorea</taxon>
    </lineage>
</organism>
<feature type="region of interest" description="Disordered" evidence="2">
    <location>
        <begin position="1513"/>
        <end position="1556"/>
    </location>
</feature>
<feature type="region of interest" description="Disordered" evidence="2">
    <location>
        <begin position="1366"/>
        <end position="1400"/>
    </location>
</feature>
<reference evidence="5" key="1">
    <citation type="submission" date="2021-03" db="EMBL/GenBank/DDBJ databases">
        <authorList>
            <person name="Li Z."/>
            <person name="Yang C."/>
        </authorList>
    </citation>
    <scope>NUCLEOTIDE SEQUENCE</scope>
    <source>
        <strain evidence="5">Dzin_1.0</strain>
        <tissue evidence="5">Leaf</tissue>
    </source>
</reference>
<comment type="caution">
    <text evidence="5">The sequence shown here is derived from an EMBL/GenBank/DDBJ whole genome shotgun (WGS) entry which is preliminary data.</text>
</comment>
<protein>
    <recommendedName>
        <fullName evidence="7">ENHANCER OF AG-4 protein 2</fullName>
    </recommendedName>
</protein>
<dbReference type="Pfam" id="PF04818">
    <property type="entry name" value="CID"/>
    <property type="match status" value="1"/>
</dbReference>
<feature type="compositionally biased region" description="Polar residues" evidence="2">
    <location>
        <begin position="1514"/>
        <end position="1527"/>
    </location>
</feature>
<dbReference type="SUPFAM" id="SSF63748">
    <property type="entry name" value="Tudor/PWWP/MBT"/>
    <property type="match status" value="1"/>
</dbReference>
<feature type="compositionally biased region" description="Basic residues" evidence="2">
    <location>
        <begin position="578"/>
        <end position="590"/>
    </location>
</feature>
<keyword evidence="6" id="KW-1185">Reference proteome</keyword>
<dbReference type="EMBL" id="JAGGNH010000009">
    <property type="protein sequence ID" value="KAJ0963930.1"/>
    <property type="molecule type" value="Genomic_DNA"/>
</dbReference>
<evidence type="ECO:0000256" key="1">
    <source>
        <dbReference type="ARBA" id="ARBA00022664"/>
    </source>
</evidence>
<feature type="compositionally biased region" description="Basic and acidic residues" evidence="2">
    <location>
        <begin position="535"/>
        <end position="562"/>
    </location>
</feature>
<dbReference type="OrthoDB" id="62853at2759"/>
<dbReference type="PROSITE" id="PS51391">
    <property type="entry name" value="CID"/>
    <property type="match status" value="1"/>
</dbReference>
<evidence type="ECO:0000259" key="4">
    <source>
        <dbReference type="PROSITE" id="PS51391"/>
    </source>
</evidence>
<reference evidence="5" key="2">
    <citation type="journal article" date="2022" name="Hortic Res">
        <title>The genome of Dioscorea zingiberensis sheds light on the biosynthesis, origin and evolution of the medicinally important diosgenin saponins.</title>
        <authorList>
            <person name="Li Y."/>
            <person name="Tan C."/>
            <person name="Li Z."/>
            <person name="Guo J."/>
            <person name="Li S."/>
            <person name="Chen X."/>
            <person name="Wang C."/>
            <person name="Dai X."/>
            <person name="Yang H."/>
            <person name="Song W."/>
            <person name="Hou L."/>
            <person name="Xu J."/>
            <person name="Tong Z."/>
            <person name="Xu A."/>
            <person name="Yuan X."/>
            <person name="Wang W."/>
            <person name="Yang Q."/>
            <person name="Chen L."/>
            <person name="Sun Z."/>
            <person name="Wang K."/>
            <person name="Pan B."/>
            <person name="Chen J."/>
            <person name="Bao Y."/>
            <person name="Liu F."/>
            <person name="Qi X."/>
            <person name="Gang D.R."/>
            <person name="Wen J."/>
            <person name="Li J."/>
        </authorList>
    </citation>
    <scope>NUCLEOTIDE SEQUENCE</scope>
    <source>
        <strain evidence="5">Dzin_1.0</strain>
    </source>
</reference>
<dbReference type="PROSITE" id="PS50812">
    <property type="entry name" value="PWWP"/>
    <property type="match status" value="1"/>
</dbReference>
<accession>A0A9D5H5J5</accession>
<feature type="region of interest" description="Disordered" evidence="2">
    <location>
        <begin position="296"/>
        <end position="323"/>
    </location>
</feature>
<dbReference type="InterPro" id="IPR000313">
    <property type="entry name" value="PWWP_dom"/>
</dbReference>
<evidence type="ECO:0000259" key="3">
    <source>
        <dbReference type="PROSITE" id="PS50812"/>
    </source>
</evidence>
<feature type="compositionally biased region" description="Polar residues" evidence="2">
    <location>
        <begin position="904"/>
        <end position="922"/>
    </location>
</feature>
<gene>
    <name evidence="5" type="ORF">J5N97_029052</name>
</gene>
<dbReference type="GO" id="GO:0005634">
    <property type="term" value="C:nucleus"/>
    <property type="evidence" value="ECO:0007669"/>
    <property type="project" value="UniProtKB-ARBA"/>
</dbReference>
<sequence>MLSGSQSGRRRILQGAQLLASLQLRPCTGGRLAVHQLEVPIVLTDREYSENFVVRLLNFMDRISRGRAMDMGSEMAPVRRKGDNRAKVKELEPGDLVLCKIKGLQQWPGKIIRPEDWERTPDPEKFLVKFFGTSEIAFVAPSDIQLFTGESKRELSAEPHSKTFKYFCSAIDEICEAFENQLKNSSGDPGEVNDGKPMSLVSYSTVEGGNCGNLKHHENQLKNSLCDREDVNDVNSIVLVSSSTVDAENHGSCEHLETIHLDAQLEKGSDNDACHGDELHELEHSQNYQGTQLNVSKSQGIHGKDTSNISNTRMKKESHSDVGISKTELVPLMLASDTSCLKEENSIGPHPCINQQNGTDVFPETEVNEAQPESPVVRGGKSLGGNEGDGADLVDNKPLALVLYSKKAQELQKPIKVYVRKKRKPISEPKVNGPRRLKVSSIEGGEKSNASCEVVKEPWDNGPRPDVDEDDRSKVNVTKILKNLSEKYLSHKDLEKVMLDKDECIMPERSSCSRANREKKLHNIRNKKHITPATDDSHPAKRLKGREDGNDRVGVVHKEFREQATQSASENRRDTVLKRKKSTSSSKGRKPSLSITDIRQVGNNKSAKDAVIPPSERCGALEAASKSSIKNSVSCERSFGKGDDVLATNCDMPPMTYFRYRRRTLQVDDEEDEQHTPVHHGESDKVLATSNSDVNNYCLQPENSKFSAKNSNHSASRIPNSLMEDKTSGARTSPVQVGTDSPSGYGKVLAISKERATGLSNSGKNIQLGSPKSSSQASESLSYIHNLATLPKKGLSSSLEKAKLIPKTNLKMTATTERSGAATTSLLDSEVGDSFTSLKHLIAAAQAKRSKSLTQGLLHDYLISGPVPTPVIHGPTAPSTATAIHMLTSGSSVHTYAQDFVTSASFGPSPKPSHQISSTNQGEIDECDLTRPSNRSHEGSLSCGTDAVVAREALEGMMETLSRTKESISRATRLAIGCAKYGIASEVVDLIIRKLEGESSFRRKVDLFFLVDSITQCSHSQKGIAGASYIPAVQAALPRLLGAAVPSRASACENASPMPEGNSGSIISMEDVLRHKIEQTTFQVLRLWVKRKIMPEAVLHQYMHDLEAPKNERNSGLFLRSVDDPIREMEGALVDEYGSNAALQLPGPLSDHVFEDEDIPSGLCKNTGSEVMVESDIASAKAENCVFTPSEKGHHILKDVDWELEMEDVCMVSEEEKGVLVDDSNDREPYYPPPLASPPPPPASPPPPLPPSPPPLPPPPPKSSPPPPRFSPPPSFPPPQPSVPPSFTYCPPIAQEHCKPLSGNQGAQMTGNVAIHGHGNASANAEGVLLQPPTFVTTNLGTIQPMPGFTPRPCEYGRNDMYITSQHSHNPQFQSGSGSFQQRPYHSLPPWQAPTNYPHPTAQAPPNYPLSNHPLATAQAPPNLPTAQTQMNYFSFVNTLSHQNYQQAYSPYPHAHLGGRGENVLDEQRRVHSTDFISDDRNGVWVAGGGGPSSSGVPFPQDGFYRSNMERPHQNSVYQHPPLQNSMPPGPSVPVPLSHAHPHHLPPSDVPAWRSA</sequence>
<feature type="compositionally biased region" description="Basic and acidic residues" evidence="2">
    <location>
        <begin position="1216"/>
        <end position="1229"/>
    </location>
</feature>
<feature type="region of interest" description="Disordered" evidence="2">
    <location>
        <begin position="366"/>
        <end position="391"/>
    </location>
</feature>
<dbReference type="Gene3D" id="2.30.30.140">
    <property type="match status" value="1"/>
</dbReference>
<dbReference type="Proteomes" id="UP001085076">
    <property type="component" value="Miscellaneous, Linkage group lg09"/>
</dbReference>
<dbReference type="Gene3D" id="1.25.40.90">
    <property type="match status" value="1"/>
</dbReference>
<feature type="region of interest" description="Disordered" evidence="2">
    <location>
        <begin position="511"/>
        <end position="611"/>
    </location>
</feature>
<dbReference type="SMART" id="SM00582">
    <property type="entry name" value="RPR"/>
    <property type="match status" value="1"/>
</dbReference>